<comment type="similarity">
    <text evidence="2">Belongs to the methyl-accepting chemotaxis (MCP) protein family.</text>
</comment>
<evidence type="ECO:0000313" key="6">
    <source>
        <dbReference type="EMBL" id="QJP99610.1"/>
    </source>
</evidence>
<feature type="transmembrane region" description="Helical" evidence="4">
    <location>
        <begin position="188"/>
        <end position="206"/>
    </location>
</feature>
<dbReference type="InterPro" id="IPR024478">
    <property type="entry name" value="HlyB_4HB_MCP"/>
</dbReference>
<evidence type="ECO:0000256" key="2">
    <source>
        <dbReference type="ARBA" id="ARBA00029447"/>
    </source>
</evidence>
<dbReference type="PRINTS" id="PR00260">
    <property type="entry name" value="CHEMTRNSDUCR"/>
</dbReference>
<dbReference type="PANTHER" id="PTHR43531:SF11">
    <property type="entry name" value="METHYL-ACCEPTING CHEMOTAXIS PROTEIN 3"/>
    <property type="match status" value="1"/>
</dbReference>
<dbReference type="PROSITE" id="PS50111">
    <property type="entry name" value="CHEMOTAXIS_TRANSDUC_2"/>
    <property type="match status" value="1"/>
</dbReference>
<keyword evidence="4" id="KW-1133">Transmembrane helix</keyword>
<dbReference type="GO" id="GO:0004888">
    <property type="term" value="F:transmembrane signaling receptor activity"/>
    <property type="evidence" value="ECO:0007669"/>
    <property type="project" value="InterPro"/>
</dbReference>
<dbReference type="Proteomes" id="UP000501648">
    <property type="component" value="Chromosome"/>
</dbReference>
<dbReference type="Pfam" id="PF12729">
    <property type="entry name" value="4HB_MCP_1"/>
    <property type="match status" value="1"/>
</dbReference>
<dbReference type="InterPro" id="IPR004089">
    <property type="entry name" value="MCPsignal_dom"/>
</dbReference>
<dbReference type="AlphaFoldDB" id="A0A6M3ZMH0"/>
<dbReference type="InterPro" id="IPR004090">
    <property type="entry name" value="Chemotax_Me-accpt_rcpt"/>
</dbReference>
<dbReference type="SUPFAM" id="SSF58104">
    <property type="entry name" value="Methyl-accepting chemotaxis protein (MCP) signaling domain"/>
    <property type="match status" value="1"/>
</dbReference>
<dbReference type="GO" id="GO:0005886">
    <property type="term" value="C:plasma membrane"/>
    <property type="evidence" value="ECO:0007669"/>
    <property type="project" value="TreeGrafter"/>
</dbReference>
<feature type="domain" description="Methyl-accepting transducer" evidence="5">
    <location>
        <begin position="268"/>
        <end position="483"/>
    </location>
</feature>
<dbReference type="Gene3D" id="1.10.287.950">
    <property type="entry name" value="Methyl-accepting chemotaxis protein"/>
    <property type="match status" value="1"/>
</dbReference>
<dbReference type="SMART" id="SM00283">
    <property type="entry name" value="MA"/>
    <property type="match status" value="1"/>
</dbReference>
<dbReference type="InterPro" id="IPR051310">
    <property type="entry name" value="MCP_chemotaxis"/>
</dbReference>
<keyword evidence="3" id="KW-0807">Transducer</keyword>
<dbReference type="Pfam" id="PF00015">
    <property type="entry name" value="MCPsignal"/>
    <property type="match status" value="1"/>
</dbReference>
<accession>A0A6M3ZMH0</accession>
<evidence type="ECO:0000256" key="3">
    <source>
        <dbReference type="PROSITE-ProRule" id="PRU00284"/>
    </source>
</evidence>
<organism evidence="6 7">
    <name type="scientific">Herbaspirillum rubrisubalbicans Os34</name>
    <dbReference type="NCBI Taxonomy" id="1235827"/>
    <lineage>
        <taxon>Bacteria</taxon>
        <taxon>Pseudomonadati</taxon>
        <taxon>Pseudomonadota</taxon>
        <taxon>Betaproteobacteria</taxon>
        <taxon>Burkholderiales</taxon>
        <taxon>Oxalobacteraceae</taxon>
        <taxon>Herbaspirillum</taxon>
    </lineage>
</organism>
<proteinExistence type="inferred from homology"/>
<dbReference type="EMBL" id="CP008956">
    <property type="protein sequence ID" value="QJP99610.1"/>
    <property type="molecule type" value="Genomic_DNA"/>
</dbReference>
<evidence type="ECO:0000256" key="4">
    <source>
        <dbReference type="SAM" id="Phobius"/>
    </source>
</evidence>
<dbReference type="GO" id="GO:0006935">
    <property type="term" value="P:chemotaxis"/>
    <property type="evidence" value="ECO:0007669"/>
    <property type="project" value="UniProtKB-KW"/>
</dbReference>
<keyword evidence="1" id="KW-0145">Chemotaxis</keyword>
<name>A0A6M3ZMH0_9BURK</name>
<evidence type="ECO:0000313" key="7">
    <source>
        <dbReference type="Proteomes" id="UP000501648"/>
    </source>
</evidence>
<evidence type="ECO:0000256" key="1">
    <source>
        <dbReference type="ARBA" id="ARBA00022500"/>
    </source>
</evidence>
<gene>
    <name evidence="6" type="ORF">C798_05035</name>
</gene>
<dbReference type="PANTHER" id="PTHR43531">
    <property type="entry name" value="PROTEIN ICFG"/>
    <property type="match status" value="1"/>
</dbReference>
<keyword evidence="4" id="KW-0812">Transmembrane</keyword>
<keyword evidence="4" id="KW-0472">Membrane</keyword>
<reference evidence="6 7" key="1">
    <citation type="journal article" date="2012" name="J. Bacteriol.">
        <title>Genome sequence of the pathogenic Herbaspirillum seropedicae strain Os34, isolated from rice roots.</title>
        <authorList>
            <person name="Ye W."/>
            <person name="Ye S."/>
            <person name="Liu J."/>
            <person name="Chang S."/>
            <person name="Chen M."/>
            <person name="Zhu B."/>
            <person name="Guo L."/>
            <person name="An Q."/>
        </authorList>
    </citation>
    <scope>NUCLEOTIDE SEQUENCE [LARGE SCALE GENOMIC DNA]</scope>
    <source>
        <strain evidence="6 7">Os34</strain>
    </source>
</reference>
<protein>
    <submittedName>
        <fullName evidence="6">Methyl-accepting chemotaxis protein</fullName>
    </submittedName>
</protein>
<sequence length="508" mass="54693">MTVGQRLFVLILLAMLGLVATAVVSMRQIENVFQAASYAQARTVPSVTTLDDALGAFNAIQGRVYNYLTNPDANDRGRLMQEMGVHRARMNKQLKTYTEVHVSDDADRAMLADDYAHIAAFEEVVQRLLGLAGQEQSADERILVILELRAAIDSVQASFARHRSYDIALGDASALTAREIIANALDTVLMLAAGVMLVMMGVGWWLTRTLLRQMGGEPGDVVTVMQHISQGDLQQQITLKPGCRDSMMHAIQRMVERVCQVVTEVRSNAESLVSTAEEVSVTAQALSRASTEQATGVERTSEALERIHGSILSTSQNARLTDQIAAAAAVEARACAATVKQMVAAIQQIAGKIVVIDDIAYQTNLLALNATIEAAHAGEHGTGFAVVAAEVRRLAERSQAAAQEIDEVARHNVALASTAEEQLNSMVPTITRTSSLVQEIVESSARQSAAVSQISQAATQLAQVIQQNSLSSEELAVTSEELNRRAVLLQTTVGFFQCELVQGACKQA</sequence>
<evidence type="ECO:0000259" key="5">
    <source>
        <dbReference type="PROSITE" id="PS50111"/>
    </source>
</evidence>
<dbReference type="GO" id="GO:0007165">
    <property type="term" value="P:signal transduction"/>
    <property type="evidence" value="ECO:0007669"/>
    <property type="project" value="UniProtKB-KW"/>
</dbReference>